<dbReference type="InterPro" id="IPR016040">
    <property type="entry name" value="NAD(P)-bd_dom"/>
</dbReference>
<dbReference type="InterPro" id="IPR051207">
    <property type="entry name" value="ComplexI_NDUFA9_subunit"/>
</dbReference>
<dbReference type="RefSeq" id="WP_386767943.1">
    <property type="nucleotide sequence ID" value="NZ_JBHSTI010000008.1"/>
</dbReference>
<dbReference type="InterPro" id="IPR036291">
    <property type="entry name" value="NAD(P)-bd_dom_sf"/>
</dbReference>
<dbReference type="SUPFAM" id="SSF51735">
    <property type="entry name" value="NAD(P)-binding Rossmann-fold domains"/>
    <property type="match status" value="1"/>
</dbReference>
<reference evidence="3" key="1">
    <citation type="journal article" date="2019" name="Int. J. Syst. Evol. Microbiol.">
        <title>The Global Catalogue of Microorganisms (GCM) 10K type strain sequencing project: providing services to taxonomists for standard genome sequencing and annotation.</title>
        <authorList>
            <consortium name="The Broad Institute Genomics Platform"/>
            <consortium name="The Broad Institute Genome Sequencing Center for Infectious Disease"/>
            <person name="Wu L."/>
            <person name="Ma J."/>
        </authorList>
    </citation>
    <scope>NUCLEOTIDE SEQUENCE [LARGE SCALE GENOMIC DNA]</scope>
    <source>
        <strain evidence="3">CGMCC 4.7317</strain>
    </source>
</reference>
<dbReference type="Gene3D" id="3.40.50.720">
    <property type="entry name" value="NAD(P)-binding Rossmann-like Domain"/>
    <property type="match status" value="1"/>
</dbReference>
<comment type="caution">
    <text evidence="2">The sequence shown here is derived from an EMBL/GenBank/DDBJ whole genome shotgun (WGS) entry which is preliminary data.</text>
</comment>
<organism evidence="2 3">
    <name type="scientific">Longivirga aurantiaca</name>
    <dbReference type="NCBI Taxonomy" id="1837743"/>
    <lineage>
        <taxon>Bacteria</taxon>
        <taxon>Bacillati</taxon>
        <taxon>Actinomycetota</taxon>
        <taxon>Actinomycetes</taxon>
        <taxon>Sporichthyales</taxon>
        <taxon>Sporichthyaceae</taxon>
        <taxon>Longivirga</taxon>
    </lineage>
</organism>
<evidence type="ECO:0000259" key="1">
    <source>
        <dbReference type="Pfam" id="PF13460"/>
    </source>
</evidence>
<dbReference type="CDD" id="cd05245">
    <property type="entry name" value="SDR_a2"/>
    <property type="match status" value="1"/>
</dbReference>
<dbReference type="InterPro" id="IPR021295">
    <property type="entry name" value="DUF2867"/>
</dbReference>
<proteinExistence type="predicted"/>
<dbReference type="Pfam" id="PF11066">
    <property type="entry name" value="DUF2867"/>
    <property type="match status" value="1"/>
</dbReference>
<gene>
    <name evidence="2" type="ORF">ACFQGU_14725</name>
</gene>
<feature type="domain" description="NAD(P)-binding" evidence="1">
    <location>
        <begin position="7"/>
        <end position="123"/>
    </location>
</feature>
<dbReference type="Proteomes" id="UP001596138">
    <property type="component" value="Unassembled WGS sequence"/>
</dbReference>
<dbReference type="PANTHER" id="PTHR12126:SF11">
    <property type="entry name" value="NADH DEHYDROGENASE [UBIQUINONE] 1 ALPHA SUBCOMPLEX SUBUNIT 9, MITOCHONDRIAL"/>
    <property type="match status" value="1"/>
</dbReference>
<accession>A0ABW1T4A5</accession>
<name>A0ABW1T4A5_9ACTN</name>
<protein>
    <submittedName>
        <fullName evidence="2">SDR family oxidoreductase</fullName>
    </submittedName>
</protein>
<evidence type="ECO:0000313" key="2">
    <source>
        <dbReference type="EMBL" id="MFC6239135.1"/>
    </source>
</evidence>
<keyword evidence="3" id="KW-1185">Reference proteome</keyword>
<evidence type="ECO:0000313" key="3">
    <source>
        <dbReference type="Proteomes" id="UP001596138"/>
    </source>
</evidence>
<dbReference type="EMBL" id="JBHSTI010000008">
    <property type="protein sequence ID" value="MFC6239135.1"/>
    <property type="molecule type" value="Genomic_DNA"/>
</dbReference>
<dbReference type="Pfam" id="PF13460">
    <property type="entry name" value="NAD_binding_10"/>
    <property type="match status" value="1"/>
</dbReference>
<dbReference type="PANTHER" id="PTHR12126">
    <property type="entry name" value="NADH-UBIQUINONE OXIDOREDUCTASE 39 KDA SUBUNIT-RELATED"/>
    <property type="match status" value="1"/>
</dbReference>
<sequence>MLCLVTGATGYIGGRLVPELLAAGHEVRVLARHPERLVDRTWVNDVQVVSGDAGDPDAVRAALRGVDVAYYLMHSLMAGDGFHDVEVLLARIFGTTARDEKVKRVVYLGGLHPENAPGSLSDHMASRRQVGEILRGSGVPTAELRAAVIIGSGSASFEMIRYLTERLPFMITPRWLRMPTQPIAVRDVLYYLVQAAALPPEVNRTFDIGGPDVTTYEGMIQGYARAAGLRKRTIIGAPILTPRLSSRWVGLMTPVPSTMARPLVESLSAPSVCSEHDIARYIPDPVDGLVPYQRAVQLALMKLQYADVRTSWSSSSLPGAPSDPLPSDPDWAGGALYVDARETVVDATPASLWRVIEGLGGDRGYYSFPLAWEVRGWLDRAVGGVGLARGRRHPETLRIGDPLDFWRVEERTPLRLLRLRGEFRMPGLAWLELGIREDHDADGHPITVYTQKASFHPRGMPGEAYWKAMLPFHGIIFGSMLKNIRENAETLERTGTLPTIDAA</sequence>